<sequence length="170" mass="18315">MRTIWIAGGVAVALGCGGAAAAQDTVRPAAVGLEHASADSLKAATRLQWARALMMRGDFGVARRELVRSVRDARAAGLYPGPALWAVANVEHATAPLRAAERLDELAGEAERHGDPVEQARALLAAAVLYQQVGRPEEVRARVERLRPMLRSPHLPEQLRADLLRSIPVR</sequence>
<name>A0A6J4KF45_9BACT</name>
<keyword evidence="1" id="KW-0732">Signal</keyword>
<feature type="chain" id="PRO_5026690918" description="MalT-like TPR region domain-containing protein" evidence="1">
    <location>
        <begin position="22"/>
        <end position="170"/>
    </location>
</feature>
<dbReference type="AlphaFoldDB" id="A0A6J4KF45"/>
<proteinExistence type="predicted"/>
<organism evidence="2">
    <name type="scientific">uncultured Gemmatimonadota bacterium</name>
    <dbReference type="NCBI Taxonomy" id="203437"/>
    <lineage>
        <taxon>Bacteria</taxon>
        <taxon>Pseudomonadati</taxon>
        <taxon>Gemmatimonadota</taxon>
        <taxon>environmental samples</taxon>
    </lineage>
</organism>
<dbReference type="PROSITE" id="PS51257">
    <property type="entry name" value="PROKAR_LIPOPROTEIN"/>
    <property type="match status" value="1"/>
</dbReference>
<feature type="signal peptide" evidence="1">
    <location>
        <begin position="1"/>
        <end position="21"/>
    </location>
</feature>
<evidence type="ECO:0000256" key="1">
    <source>
        <dbReference type="SAM" id="SignalP"/>
    </source>
</evidence>
<evidence type="ECO:0008006" key="3">
    <source>
        <dbReference type="Google" id="ProtNLM"/>
    </source>
</evidence>
<protein>
    <recommendedName>
        <fullName evidence="3">MalT-like TPR region domain-containing protein</fullName>
    </recommendedName>
</protein>
<gene>
    <name evidence="2" type="ORF">AVDCRST_MAG68-630</name>
</gene>
<dbReference type="EMBL" id="CADCTW010000034">
    <property type="protein sequence ID" value="CAA9303125.1"/>
    <property type="molecule type" value="Genomic_DNA"/>
</dbReference>
<reference evidence="2" key="1">
    <citation type="submission" date="2020-02" db="EMBL/GenBank/DDBJ databases">
        <authorList>
            <person name="Meier V. D."/>
        </authorList>
    </citation>
    <scope>NUCLEOTIDE SEQUENCE</scope>
    <source>
        <strain evidence="2">AVDCRST_MAG68</strain>
    </source>
</reference>
<evidence type="ECO:0000313" key="2">
    <source>
        <dbReference type="EMBL" id="CAA9303125.1"/>
    </source>
</evidence>
<accession>A0A6J4KF45</accession>